<evidence type="ECO:0000313" key="4">
    <source>
        <dbReference type="EMBL" id="ORC34483.1"/>
    </source>
</evidence>
<name>A0A1Y1RXI5_9SPIO</name>
<keyword evidence="2" id="KW-0732">Signal</keyword>
<evidence type="ECO:0000259" key="3">
    <source>
        <dbReference type="Pfam" id="PF04773"/>
    </source>
</evidence>
<dbReference type="EMBL" id="MWQY01000013">
    <property type="protein sequence ID" value="ORC34483.1"/>
    <property type="molecule type" value="Genomic_DNA"/>
</dbReference>
<evidence type="ECO:0000256" key="1">
    <source>
        <dbReference type="SAM" id="MobiDB-lite"/>
    </source>
</evidence>
<accession>A0A1Y1RXI5</accession>
<protein>
    <recommendedName>
        <fullName evidence="3">FecR protein domain-containing protein</fullName>
    </recommendedName>
</protein>
<dbReference type="RefSeq" id="WP_083051324.1">
    <property type="nucleotide sequence ID" value="NZ_MWQY01000013.1"/>
</dbReference>
<dbReference type="AlphaFoldDB" id="A0A1Y1RXI5"/>
<dbReference type="STRING" id="1963862.B4O97_12640"/>
<dbReference type="PANTHER" id="PTHR38731:SF1">
    <property type="entry name" value="FECR PROTEIN DOMAIN-CONTAINING PROTEIN"/>
    <property type="match status" value="1"/>
</dbReference>
<feature type="compositionally biased region" description="Acidic residues" evidence="1">
    <location>
        <begin position="231"/>
        <end position="245"/>
    </location>
</feature>
<dbReference type="Proteomes" id="UP000192343">
    <property type="component" value="Unassembled WGS sequence"/>
</dbReference>
<proteinExistence type="predicted"/>
<evidence type="ECO:0000313" key="5">
    <source>
        <dbReference type="Proteomes" id="UP000192343"/>
    </source>
</evidence>
<evidence type="ECO:0000256" key="2">
    <source>
        <dbReference type="SAM" id="SignalP"/>
    </source>
</evidence>
<keyword evidence="5" id="KW-1185">Reference proteome</keyword>
<dbReference type="OrthoDB" id="344641at2"/>
<dbReference type="Pfam" id="PF04773">
    <property type="entry name" value="FecR"/>
    <property type="match status" value="1"/>
</dbReference>
<feature type="chain" id="PRO_5013208760" description="FecR protein domain-containing protein" evidence="2">
    <location>
        <begin position="24"/>
        <end position="699"/>
    </location>
</feature>
<feature type="signal peptide" evidence="2">
    <location>
        <begin position="1"/>
        <end position="23"/>
    </location>
</feature>
<organism evidence="4 5">
    <name type="scientific">Marispirochaeta aestuarii</name>
    <dbReference type="NCBI Taxonomy" id="1963862"/>
    <lineage>
        <taxon>Bacteria</taxon>
        <taxon>Pseudomonadati</taxon>
        <taxon>Spirochaetota</taxon>
        <taxon>Spirochaetia</taxon>
        <taxon>Spirochaetales</taxon>
        <taxon>Spirochaetaceae</taxon>
        <taxon>Marispirochaeta</taxon>
    </lineage>
</organism>
<dbReference type="PANTHER" id="PTHR38731">
    <property type="entry name" value="LIPL45-RELATED LIPOPROTEIN-RELATED"/>
    <property type="match status" value="1"/>
</dbReference>
<sequence>MKNLLLAASIMLLLPLVMFPQETEEPTAVLEYFGDEYEIQVFDIDGNRIEEIFYGMDLMPGDRIKTGRTAAEIRLDPNGSIIRLSSNTEFVIESLQKDEQSANEFTLFGGKLRAIAAKFGLFKRNNYSIQTPSAVAGIRGTDFGLEVIPSASDSAFVFEGEIDYTSLTSGESLRLGAGQFADALAPSFEALALSTENFAALYRDLQFEALVPAEVPGYQPPAVETGSDSEPAAEPEPEPEISEPAEESAFMRYLSEHLGMEIGTVTIDGLTFSKFILQPAFNIGDFKLGLYLPIIYNTDLFDPEDWYKPDDNYEWSFGTDQDNSADAARDALKDLVLKIRYIEYGDNRDPFFLKAGNVNNVTLGHGIIINRFANDTDFPAIRRVGLNTGFNADKWTIESVFNDLAEPEIMGGRIGYRPLGRTLPLGFGISSVTDIAPAADLDDKAGDPLFLHTALDTEFPLMERDNFSLVGFADIGTMLPYYREDYTGSFGTVSAGWQSDFIYDDSEDNLLERLQNYGWASGIFGNLSILNYRLEYQYNKGLFAHGFYGPTYERQREQYARDLGELIPLSSSLQEVTRGIYGQAGFELENLLMLEAGYRWAWDDEGFDDTADLFHLMATVPRIPFIPVSASLGMDTVGFVDGIESNSLFDERTALFGELVYSFAPNLQIAAVVTNFVSEDEAGNKEADFAVSIETRVSF</sequence>
<reference evidence="4 5" key="1">
    <citation type="submission" date="2017-03" db="EMBL/GenBank/DDBJ databases">
        <title>Draft Genome sequence of Marispirochaeta sp. strain JC444.</title>
        <authorList>
            <person name="Shivani Y."/>
            <person name="Subhash Y."/>
            <person name="Sasikala C."/>
            <person name="Ramana C."/>
        </authorList>
    </citation>
    <scope>NUCLEOTIDE SEQUENCE [LARGE SCALE GENOMIC DNA]</scope>
    <source>
        <strain evidence="4 5">JC444</strain>
    </source>
</reference>
<feature type="region of interest" description="Disordered" evidence="1">
    <location>
        <begin position="218"/>
        <end position="245"/>
    </location>
</feature>
<dbReference type="InterPro" id="IPR006860">
    <property type="entry name" value="FecR"/>
</dbReference>
<gene>
    <name evidence="4" type="ORF">B4O97_12640</name>
</gene>
<feature type="domain" description="FecR protein" evidence="3">
    <location>
        <begin position="62"/>
        <end position="162"/>
    </location>
</feature>
<comment type="caution">
    <text evidence="4">The sequence shown here is derived from an EMBL/GenBank/DDBJ whole genome shotgun (WGS) entry which is preliminary data.</text>
</comment>